<comment type="caution">
    <text evidence="2">The sequence shown here is derived from an EMBL/GenBank/DDBJ whole genome shotgun (WGS) entry which is preliminary data.</text>
</comment>
<evidence type="ECO:0000256" key="1">
    <source>
        <dbReference type="SAM" id="MobiDB-lite"/>
    </source>
</evidence>
<evidence type="ECO:0000313" key="3">
    <source>
        <dbReference type="Proteomes" id="UP001476798"/>
    </source>
</evidence>
<organism evidence="2 3">
    <name type="scientific">Goodea atripinnis</name>
    <dbReference type="NCBI Taxonomy" id="208336"/>
    <lineage>
        <taxon>Eukaryota</taxon>
        <taxon>Metazoa</taxon>
        <taxon>Chordata</taxon>
        <taxon>Craniata</taxon>
        <taxon>Vertebrata</taxon>
        <taxon>Euteleostomi</taxon>
        <taxon>Actinopterygii</taxon>
        <taxon>Neopterygii</taxon>
        <taxon>Teleostei</taxon>
        <taxon>Neoteleostei</taxon>
        <taxon>Acanthomorphata</taxon>
        <taxon>Ovalentaria</taxon>
        <taxon>Atherinomorphae</taxon>
        <taxon>Cyprinodontiformes</taxon>
        <taxon>Goodeidae</taxon>
        <taxon>Goodea</taxon>
    </lineage>
</organism>
<evidence type="ECO:0000313" key="2">
    <source>
        <dbReference type="EMBL" id="MEQ2176661.1"/>
    </source>
</evidence>
<dbReference type="EMBL" id="JAHRIO010054715">
    <property type="protein sequence ID" value="MEQ2176661.1"/>
    <property type="molecule type" value="Genomic_DNA"/>
</dbReference>
<feature type="non-terminal residue" evidence="2">
    <location>
        <position position="1"/>
    </location>
</feature>
<protein>
    <submittedName>
        <fullName evidence="2">Uncharacterized protein</fullName>
    </submittedName>
</protein>
<feature type="region of interest" description="Disordered" evidence="1">
    <location>
        <begin position="1"/>
        <end position="30"/>
    </location>
</feature>
<dbReference type="Proteomes" id="UP001476798">
    <property type="component" value="Unassembled WGS sequence"/>
</dbReference>
<accession>A0ABV0NYX1</accession>
<reference evidence="2 3" key="1">
    <citation type="submission" date="2021-06" db="EMBL/GenBank/DDBJ databases">
        <authorList>
            <person name="Palmer J.M."/>
        </authorList>
    </citation>
    <scope>NUCLEOTIDE SEQUENCE [LARGE SCALE GENOMIC DNA]</scope>
    <source>
        <strain evidence="2 3">GA_2019</strain>
        <tissue evidence="2">Muscle</tissue>
    </source>
</reference>
<keyword evidence="3" id="KW-1185">Reference proteome</keyword>
<feature type="region of interest" description="Disordered" evidence="1">
    <location>
        <begin position="81"/>
        <end position="100"/>
    </location>
</feature>
<proteinExistence type="predicted"/>
<sequence>ECDPPVVGTHPPVTLLMKGDHHPSHPRGTVPVRHTILKRRVNHDSPTTSRDLRYSGQISLTPEALPPRSFLITSAWVMKESNTGSPASASTSTEFLDSPQRTSTNFYRNWLFWR</sequence>
<name>A0ABV0NYX1_9TELE</name>
<gene>
    <name evidence="2" type="ORF">GOODEAATRI_030291</name>
</gene>